<name>A0AA88HCY7_ARTSF</name>
<feature type="signal peptide" evidence="7">
    <location>
        <begin position="1"/>
        <end position="18"/>
    </location>
</feature>
<keyword evidence="3 6" id="KW-1133">Transmembrane helix</keyword>
<dbReference type="InterPro" id="IPR036179">
    <property type="entry name" value="Ig-like_dom_sf"/>
</dbReference>
<reference evidence="9" key="1">
    <citation type="submission" date="2023-07" db="EMBL/GenBank/DDBJ databases">
        <title>Chromosome-level genome assembly of Artemia franciscana.</title>
        <authorList>
            <person name="Jo E."/>
        </authorList>
    </citation>
    <scope>NUCLEOTIDE SEQUENCE</scope>
    <source>
        <tissue evidence="9">Whole body</tissue>
    </source>
</reference>
<dbReference type="InterPro" id="IPR013783">
    <property type="entry name" value="Ig-like_fold"/>
</dbReference>
<dbReference type="Pfam" id="PF08205">
    <property type="entry name" value="C2-set_2"/>
    <property type="match status" value="1"/>
</dbReference>
<evidence type="ECO:0000256" key="5">
    <source>
        <dbReference type="ARBA" id="ARBA00023157"/>
    </source>
</evidence>
<dbReference type="SUPFAM" id="SSF48726">
    <property type="entry name" value="Immunoglobulin"/>
    <property type="match status" value="5"/>
</dbReference>
<dbReference type="PROSITE" id="PS50835">
    <property type="entry name" value="IG_LIKE"/>
    <property type="match status" value="4"/>
</dbReference>
<evidence type="ECO:0000256" key="7">
    <source>
        <dbReference type="SAM" id="SignalP"/>
    </source>
</evidence>
<keyword evidence="4 6" id="KW-0472">Membrane</keyword>
<keyword evidence="7" id="KW-0732">Signal</keyword>
<dbReference type="Gene3D" id="2.60.40.10">
    <property type="entry name" value="Immunoglobulins"/>
    <property type="match status" value="4"/>
</dbReference>
<sequence length="718" mass="79612">MIQCHLAFVVFALHLSHGKEAHIQAVIRGSATLPCPLQPEDKNDSLLLVLWYKADGNKGSNSPIYSYDARLKNGVATKWSSDKAFGPRAYFLTSMEPASLLIANVAPKDGGVYICRTDFRTSPTKNYKIVLEVLIPPGPPKIFDGGGSEIHGVAGPYQEGSIIEFSCVSNGGTPPPVISWYYNDIHIYSSDKNGRPKNKIKIRLLKQDFGAVLSCEAKNSNLTDVAIKSFTLDILLPPASTKILTSGKPLSAGKEYEFVCQSSGSNPPSTITWWKGEEQLKNVIEKEENGQTVSRLKFIPQWEDNGKNIECRASNMSMDDETLEDILELNIHYPPILSIVIQQADFELAEGNEVRMECQVKANPAVTTLSWLKDDELLKPHWEHIRSEGFVLIFKNITRSDIGHYACVGRNQAGVSTSSAYNLQVMYKPYCSFTAPKILKIISPSPISIRSEVEAYPEAMSFTWIKNSTGKVLEKSQQLGDTSTVVINPINFGYTETFLSLATNEIGRQLTPCVFHVFYEGPPQRPENCTLAQPHSAVYGLTCLPPLQHEPDYYLLEVQDIETSDILFNITSSIPKFTFIVKEPNGFMSQDLQLSTVVSLGKKTVVSRLFGVNQFGMSRSIDIFINEEGVAHIKQEKLDQELIANGLVIGCIVLCTAVIAGILLLLILKKLFRSEKNTRPIISPVVDKDSLQLNIPLCPTPGKVIRVQKHSMPNETEL</sequence>
<accession>A0AA88HCY7</accession>
<dbReference type="InterPro" id="IPR013162">
    <property type="entry name" value="CD80_C2-set"/>
</dbReference>
<dbReference type="Pfam" id="PF07679">
    <property type="entry name" value="I-set"/>
    <property type="match status" value="1"/>
</dbReference>
<comment type="subcellular location">
    <subcellularLocation>
        <location evidence="1">Membrane</location>
        <topology evidence="1">Single-pass membrane protein</topology>
    </subcellularLocation>
</comment>
<evidence type="ECO:0000259" key="8">
    <source>
        <dbReference type="PROSITE" id="PS50835"/>
    </source>
</evidence>
<feature type="domain" description="Ig-like" evidence="8">
    <location>
        <begin position="238"/>
        <end position="324"/>
    </location>
</feature>
<proteinExistence type="predicted"/>
<feature type="transmembrane region" description="Helical" evidence="6">
    <location>
        <begin position="642"/>
        <end position="668"/>
    </location>
</feature>
<dbReference type="Pfam" id="PF07686">
    <property type="entry name" value="V-set"/>
    <property type="match status" value="1"/>
</dbReference>
<dbReference type="SMART" id="SM00408">
    <property type="entry name" value="IGc2"/>
    <property type="match status" value="2"/>
</dbReference>
<dbReference type="PANTHER" id="PTHR23278">
    <property type="entry name" value="SIDESTEP PROTEIN"/>
    <property type="match status" value="1"/>
</dbReference>
<evidence type="ECO:0000313" key="10">
    <source>
        <dbReference type="Proteomes" id="UP001187531"/>
    </source>
</evidence>
<feature type="domain" description="Ig-like" evidence="8">
    <location>
        <begin position="30"/>
        <end position="132"/>
    </location>
</feature>
<evidence type="ECO:0000256" key="3">
    <source>
        <dbReference type="ARBA" id="ARBA00022989"/>
    </source>
</evidence>
<dbReference type="InterPro" id="IPR013106">
    <property type="entry name" value="Ig_V-set"/>
</dbReference>
<keyword evidence="5" id="KW-1015">Disulfide bond</keyword>
<gene>
    <name evidence="9" type="ORF">QYM36_016599</name>
</gene>
<feature type="chain" id="PRO_5041689864" description="Ig-like domain-containing protein" evidence="7">
    <location>
        <begin position="19"/>
        <end position="718"/>
    </location>
</feature>
<dbReference type="InterPro" id="IPR013098">
    <property type="entry name" value="Ig_I-set"/>
</dbReference>
<dbReference type="SMART" id="SM00409">
    <property type="entry name" value="IG"/>
    <property type="match status" value="3"/>
</dbReference>
<dbReference type="InterPro" id="IPR007110">
    <property type="entry name" value="Ig-like_dom"/>
</dbReference>
<keyword evidence="10" id="KW-1185">Reference proteome</keyword>
<organism evidence="9 10">
    <name type="scientific">Artemia franciscana</name>
    <name type="common">Brine shrimp</name>
    <name type="synonym">Artemia sanfranciscana</name>
    <dbReference type="NCBI Taxonomy" id="6661"/>
    <lineage>
        <taxon>Eukaryota</taxon>
        <taxon>Metazoa</taxon>
        <taxon>Ecdysozoa</taxon>
        <taxon>Arthropoda</taxon>
        <taxon>Crustacea</taxon>
        <taxon>Branchiopoda</taxon>
        <taxon>Anostraca</taxon>
        <taxon>Artemiidae</taxon>
        <taxon>Artemia</taxon>
    </lineage>
</organism>
<keyword evidence="2 6" id="KW-0812">Transmembrane</keyword>
<evidence type="ECO:0000313" key="9">
    <source>
        <dbReference type="EMBL" id="KAK2706623.1"/>
    </source>
</evidence>
<dbReference type="GO" id="GO:0016020">
    <property type="term" value="C:membrane"/>
    <property type="evidence" value="ECO:0007669"/>
    <property type="project" value="UniProtKB-SubCell"/>
</dbReference>
<dbReference type="PANTHER" id="PTHR23278:SF19">
    <property type="entry name" value="OBSCURIN"/>
    <property type="match status" value="1"/>
</dbReference>
<feature type="domain" description="Ig-like" evidence="8">
    <location>
        <begin position="140"/>
        <end position="231"/>
    </location>
</feature>
<dbReference type="Proteomes" id="UP001187531">
    <property type="component" value="Unassembled WGS sequence"/>
</dbReference>
<comment type="caution">
    <text evidence="9">The sequence shown here is derived from an EMBL/GenBank/DDBJ whole genome shotgun (WGS) entry which is preliminary data.</text>
</comment>
<protein>
    <recommendedName>
        <fullName evidence="8">Ig-like domain-containing protein</fullName>
    </recommendedName>
</protein>
<evidence type="ECO:0000256" key="1">
    <source>
        <dbReference type="ARBA" id="ARBA00004167"/>
    </source>
</evidence>
<evidence type="ECO:0000256" key="4">
    <source>
        <dbReference type="ARBA" id="ARBA00023136"/>
    </source>
</evidence>
<dbReference type="EMBL" id="JAVRJZ010000020">
    <property type="protein sequence ID" value="KAK2706623.1"/>
    <property type="molecule type" value="Genomic_DNA"/>
</dbReference>
<evidence type="ECO:0000256" key="6">
    <source>
        <dbReference type="SAM" id="Phobius"/>
    </source>
</evidence>
<evidence type="ECO:0000256" key="2">
    <source>
        <dbReference type="ARBA" id="ARBA00022692"/>
    </source>
</evidence>
<dbReference type="InterPro" id="IPR003598">
    <property type="entry name" value="Ig_sub2"/>
</dbReference>
<dbReference type="InterPro" id="IPR003599">
    <property type="entry name" value="Ig_sub"/>
</dbReference>
<dbReference type="AlphaFoldDB" id="A0AA88HCY7"/>
<feature type="domain" description="Ig-like" evidence="8">
    <location>
        <begin position="334"/>
        <end position="424"/>
    </location>
</feature>